<dbReference type="EMBL" id="CM047584">
    <property type="protein sequence ID" value="KAI9911336.1"/>
    <property type="molecule type" value="Genomic_DNA"/>
</dbReference>
<name>A0ACC0VZ18_9STRA</name>
<gene>
    <name evidence="1" type="ORF">PsorP6_009481</name>
</gene>
<comment type="caution">
    <text evidence="1">The sequence shown here is derived from an EMBL/GenBank/DDBJ whole genome shotgun (WGS) entry which is preliminary data.</text>
</comment>
<evidence type="ECO:0000313" key="2">
    <source>
        <dbReference type="Proteomes" id="UP001163321"/>
    </source>
</evidence>
<reference evidence="1 2" key="1">
    <citation type="journal article" date="2022" name="bioRxiv">
        <title>The genome of the oomycete Peronosclerospora sorghi, a cosmopolitan pathogen of maize and sorghum, is inflated with dispersed pseudogenes.</title>
        <authorList>
            <person name="Fletcher K."/>
            <person name="Martin F."/>
            <person name="Isakeit T."/>
            <person name="Cavanaugh K."/>
            <person name="Magill C."/>
            <person name="Michelmore R."/>
        </authorList>
    </citation>
    <scope>NUCLEOTIDE SEQUENCE [LARGE SCALE GENOMIC DNA]</scope>
    <source>
        <strain evidence="1">P6</strain>
    </source>
</reference>
<dbReference type="Proteomes" id="UP001163321">
    <property type="component" value="Chromosome 5"/>
</dbReference>
<protein>
    <submittedName>
        <fullName evidence="1">Uncharacterized protein</fullName>
    </submittedName>
</protein>
<keyword evidence="2" id="KW-1185">Reference proteome</keyword>
<sequence>MQEIATAAEDNTLSEREEPEGAPADAVGEEETTGGPAQGTSGDVGPERNLAEDVPKQFEFHDDYDDYDEYDDYDDYDDYDEYHPDHQGGSDPDQRYSLENIMPSPRGAWSFPLMREEWIPMICQGRNGIMWRRVFTDDMETEDFIFLNGHSYTIERRQHLEGVITEGGLSGMYADENEVAWYNNIREGAFV</sequence>
<evidence type="ECO:0000313" key="1">
    <source>
        <dbReference type="EMBL" id="KAI9911336.1"/>
    </source>
</evidence>
<organism evidence="1 2">
    <name type="scientific">Peronosclerospora sorghi</name>
    <dbReference type="NCBI Taxonomy" id="230839"/>
    <lineage>
        <taxon>Eukaryota</taxon>
        <taxon>Sar</taxon>
        <taxon>Stramenopiles</taxon>
        <taxon>Oomycota</taxon>
        <taxon>Peronosporomycetes</taxon>
        <taxon>Peronosporales</taxon>
        <taxon>Peronosporaceae</taxon>
        <taxon>Peronosclerospora</taxon>
    </lineage>
</organism>
<proteinExistence type="predicted"/>
<accession>A0ACC0VZ18</accession>